<dbReference type="AlphaFoldDB" id="A0A9D1YU52"/>
<gene>
    <name evidence="3" type="ORF">H9830_06255</name>
</gene>
<evidence type="ECO:0000256" key="2">
    <source>
        <dbReference type="SAM" id="SignalP"/>
    </source>
</evidence>
<dbReference type="PROSITE" id="PS51257">
    <property type="entry name" value="PROKAR_LIPOPROTEIN"/>
    <property type="match status" value="1"/>
</dbReference>
<name>A0A9D1YU52_9MICO</name>
<feature type="signal peptide" evidence="2">
    <location>
        <begin position="1"/>
        <end position="20"/>
    </location>
</feature>
<accession>A0A9D1YU52</accession>
<evidence type="ECO:0000313" key="4">
    <source>
        <dbReference type="Proteomes" id="UP000824005"/>
    </source>
</evidence>
<dbReference type="EMBL" id="DXDC01000181">
    <property type="protein sequence ID" value="HIY65864.1"/>
    <property type="molecule type" value="Genomic_DNA"/>
</dbReference>
<reference evidence="3" key="1">
    <citation type="journal article" date="2021" name="PeerJ">
        <title>Extensive microbial diversity within the chicken gut microbiome revealed by metagenomics and culture.</title>
        <authorList>
            <person name="Gilroy R."/>
            <person name="Ravi A."/>
            <person name="Getino M."/>
            <person name="Pursley I."/>
            <person name="Horton D.L."/>
            <person name="Alikhan N.F."/>
            <person name="Baker D."/>
            <person name="Gharbi K."/>
            <person name="Hall N."/>
            <person name="Watson M."/>
            <person name="Adriaenssens E.M."/>
            <person name="Foster-Nyarko E."/>
            <person name="Jarju S."/>
            <person name="Secka A."/>
            <person name="Antonio M."/>
            <person name="Oren A."/>
            <person name="Chaudhuri R.R."/>
            <person name="La Ragione R."/>
            <person name="Hildebrand F."/>
            <person name="Pallen M.J."/>
        </authorList>
    </citation>
    <scope>NUCLEOTIDE SEQUENCE</scope>
    <source>
        <strain evidence="3">ChiGjej1B1-98</strain>
    </source>
</reference>
<dbReference type="Proteomes" id="UP000824005">
    <property type="component" value="Unassembled WGS sequence"/>
</dbReference>
<protein>
    <submittedName>
        <fullName evidence="3">Uncharacterized protein</fullName>
    </submittedName>
</protein>
<proteinExistence type="predicted"/>
<comment type="caution">
    <text evidence="3">The sequence shown here is derived from an EMBL/GenBank/DDBJ whole genome shotgun (WGS) entry which is preliminary data.</text>
</comment>
<reference evidence="3" key="2">
    <citation type="submission" date="2021-04" db="EMBL/GenBank/DDBJ databases">
        <authorList>
            <person name="Gilroy R."/>
        </authorList>
    </citation>
    <scope>NUCLEOTIDE SEQUENCE</scope>
    <source>
        <strain evidence="3">ChiGjej1B1-98</strain>
    </source>
</reference>
<organism evidence="3 4">
    <name type="scientific">Candidatus Agrococcus pullicola</name>
    <dbReference type="NCBI Taxonomy" id="2838429"/>
    <lineage>
        <taxon>Bacteria</taxon>
        <taxon>Bacillati</taxon>
        <taxon>Actinomycetota</taxon>
        <taxon>Actinomycetes</taxon>
        <taxon>Micrococcales</taxon>
        <taxon>Microbacteriaceae</taxon>
        <taxon>Agrococcus</taxon>
    </lineage>
</organism>
<sequence length="154" mass="16582">MARRIFALALLAGLTTASLAGCVFLGSSDEESAEPAPSETDRTEPSESDDTTPSAPMPTEPDPEAEGLEEWPLSIPQPPGSPVPGFDTPAFYMVSADRDTYLAYLAEIRDLRDSEEIHSSTQETDGAVFRIGEFDMIIVFTEEGGDSFISVMLS</sequence>
<evidence type="ECO:0000313" key="3">
    <source>
        <dbReference type="EMBL" id="HIY65864.1"/>
    </source>
</evidence>
<feature type="region of interest" description="Disordered" evidence="1">
    <location>
        <begin position="28"/>
        <end position="86"/>
    </location>
</feature>
<evidence type="ECO:0000256" key="1">
    <source>
        <dbReference type="SAM" id="MobiDB-lite"/>
    </source>
</evidence>
<keyword evidence="2" id="KW-0732">Signal</keyword>
<feature type="chain" id="PRO_5039718803" evidence="2">
    <location>
        <begin position="21"/>
        <end position="154"/>
    </location>
</feature>